<name>A0AA38RNA8_9PEZI</name>
<evidence type="ECO:0000313" key="2">
    <source>
        <dbReference type="Proteomes" id="UP001174694"/>
    </source>
</evidence>
<sequence>MAVRDAAGRRPRLPVHAADILPHALSRRQVRRAGAEQAAVHATTELIHGLLPGLPDTVVEEVLPMIDSRHKRALSRFRLLVSGKDRDMTIYMRRDNRVAVYADREQEQQKQMELAFADLFHFLLRSNLIKKSSHKKGISQSFFEIINCFVLRSIDRGTPPSPAK</sequence>
<evidence type="ECO:0000313" key="1">
    <source>
        <dbReference type="EMBL" id="KAJ9155193.1"/>
    </source>
</evidence>
<dbReference type="EMBL" id="JANBVO010000003">
    <property type="protein sequence ID" value="KAJ9155193.1"/>
    <property type="molecule type" value="Genomic_DNA"/>
</dbReference>
<gene>
    <name evidence="1" type="ORF">NKR23_g2141</name>
</gene>
<proteinExistence type="predicted"/>
<dbReference type="AlphaFoldDB" id="A0AA38RNA8"/>
<organism evidence="1 2">
    <name type="scientific">Pleurostoma richardsiae</name>
    <dbReference type="NCBI Taxonomy" id="41990"/>
    <lineage>
        <taxon>Eukaryota</taxon>
        <taxon>Fungi</taxon>
        <taxon>Dikarya</taxon>
        <taxon>Ascomycota</taxon>
        <taxon>Pezizomycotina</taxon>
        <taxon>Sordariomycetes</taxon>
        <taxon>Sordariomycetidae</taxon>
        <taxon>Calosphaeriales</taxon>
        <taxon>Pleurostomataceae</taxon>
        <taxon>Pleurostoma</taxon>
    </lineage>
</organism>
<dbReference type="Proteomes" id="UP001174694">
    <property type="component" value="Unassembled WGS sequence"/>
</dbReference>
<reference evidence="1" key="1">
    <citation type="submission" date="2022-07" db="EMBL/GenBank/DDBJ databases">
        <title>Fungi with potential for degradation of polypropylene.</title>
        <authorList>
            <person name="Gostincar C."/>
        </authorList>
    </citation>
    <scope>NUCLEOTIDE SEQUENCE</scope>
    <source>
        <strain evidence="1">EXF-13308</strain>
    </source>
</reference>
<accession>A0AA38RNA8</accession>
<comment type="caution">
    <text evidence="1">The sequence shown here is derived from an EMBL/GenBank/DDBJ whole genome shotgun (WGS) entry which is preliminary data.</text>
</comment>
<keyword evidence="2" id="KW-1185">Reference proteome</keyword>
<protein>
    <submittedName>
        <fullName evidence="1">Uncharacterized protein</fullName>
    </submittedName>
</protein>